<evidence type="ECO:0008006" key="3">
    <source>
        <dbReference type="Google" id="ProtNLM"/>
    </source>
</evidence>
<comment type="caution">
    <text evidence="1">The sequence shown here is derived from an EMBL/GenBank/DDBJ whole genome shotgun (WGS) entry which is preliminary data.</text>
</comment>
<evidence type="ECO:0000313" key="1">
    <source>
        <dbReference type="EMBL" id="KAK5047247.1"/>
    </source>
</evidence>
<keyword evidence="2" id="KW-1185">Reference proteome</keyword>
<dbReference type="GeneID" id="89974938"/>
<protein>
    <recommendedName>
        <fullName evidence="3">Transcription factor domain-containing protein</fullName>
    </recommendedName>
</protein>
<accession>A0AAV9N3M1</accession>
<dbReference type="RefSeq" id="XP_064702809.1">
    <property type="nucleotide sequence ID" value="XM_064850327.1"/>
</dbReference>
<reference evidence="1 2" key="1">
    <citation type="submission" date="2023-08" db="EMBL/GenBank/DDBJ databases">
        <title>Black Yeasts Isolated from many extreme environments.</title>
        <authorList>
            <person name="Coleine C."/>
            <person name="Stajich J.E."/>
            <person name="Selbmann L."/>
        </authorList>
    </citation>
    <scope>NUCLEOTIDE SEQUENCE [LARGE SCALE GENOMIC DNA]</scope>
    <source>
        <strain evidence="1 2">CCFEE 5792</strain>
    </source>
</reference>
<dbReference type="EMBL" id="JAVRRD010000026">
    <property type="protein sequence ID" value="KAK5047247.1"/>
    <property type="molecule type" value="Genomic_DNA"/>
</dbReference>
<dbReference type="AlphaFoldDB" id="A0AAV9N3M1"/>
<evidence type="ECO:0000313" key="2">
    <source>
        <dbReference type="Proteomes" id="UP001358417"/>
    </source>
</evidence>
<name>A0AAV9N3M1_9EURO</name>
<sequence length="122" mass="13895">MIDKVTNWLWAFSYVDSSIRETRYIASTLDFNVLLCLYATQALRTSCWSAMSRLDFMDLTSVIAVAWKGEMNLANSDENVFRVAELVENLQITSTEQKSDVPSNMPIWTPSLEMSGRERAIS</sequence>
<dbReference type="Proteomes" id="UP001358417">
    <property type="component" value="Unassembled WGS sequence"/>
</dbReference>
<gene>
    <name evidence="1" type="ORF">LTR84_006769</name>
</gene>
<proteinExistence type="predicted"/>
<organism evidence="1 2">
    <name type="scientific">Exophiala bonariae</name>
    <dbReference type="NCBI Taxonomy" id="1690606"/>
    <lineage>
        <taxon>Eukaryota</taxon>
        <taxon>Fungi</taxon>
        <taxon>Dikarya</taxon>
        <taxon>Ascomycota</taxon>
        <taxon>Pezizomycotina</taxon>
        <taxon>Eurotiomycetes</taxon>
        <taxon>Chaetothyriomycetidae</taxon>
        <taxon>Chaetothyriales</taxon>
        <taxon>Herpotrichiellaceae</taxon>
        <taxon>Exophiala</taxon>
    </lineage>
</organism>